<gene>
    <name evidence="5" type="ORF">LOTGIDRAFT_236096</name>
</gene>
<dbReference type="PANTHER" id="PTHR28657:SF5">
    <property type="entry name" value="INDOLEAMINE 2,3-DIOXYGENASE"/>
    <property type="match status" value="1"/>
</dbReference>
<dbReference type="AlphaFoldDB" id="V3Z2A6"/>
<dbReference type="GO" id="GO:0020037">
    <property type="term" value="F:heme binding"/>
    <property type="evidence" value="ECO:0007669"/>
    <property type="project" value="InterPro"/>
</dbReference>
<dbReference type="Proteomes" id="UP000030746">
    <property type="component" value="Unassembled WGS sequence"/>
</dbReference>
<dbReference type="RefSeq" id="XP_009064525.1">
    <property type="nucleotide sequence ID" value="XM_009066277.1"/>
</dbReference>
<evidence type="ECO:0000256" key="2">
    <source>
        <dbReference type="ARBA" id="ARBA00022723"/>
    </source>
</evidence>
<dbReference type="KEGG" id="lgi:LOTGIDRAFT_236096"/>
<proteinExistence type="inferred from homology"/>
<evidence type="ECO:0000313" key="5">
    <source>
        <dbReference type="EMBL" id="ESO84723.1"/>
    </source>
</evidence>
<protein>
    <recommendedName>
        <fullName evidence="7">Indoleamine 2,3-dioxygenase</fullName>
    </recommendedName>
</protein>
<dbReference type="GO" id="GO:0034354">
    <property type="term" value="P:'de novo' NAD+ biosynthetic process from L-tryptophan"/>
    <property type="evidence" value="ECO:0007669"/>
    <property type="project" value="TreeGrafter"/>
</dbReference>
<dbReference type="GO" id="GO:0033754">
    <property type="term" value="F:indoleamine 2,3-dioxygenase activity"/>
    <property type="evidence" value="ECO:0007669"/>
    <property type="project" value="TreeGrafter"/>
</dbReference>
<comment type="similarity">
    <text evidence="1">Belongs to the indoleamine 2,3-dioxygenase family.</text>
</comment>
<dbReference type="GO" id="GO:0019441">
    <property type="term" value="P:L-tryptophan catabolic process to kynurenine"/>
    <property type="evidence" value="ECO:0007669"/>
    <property type="project" value="InterPro"/>
</dbReference>
<evidence type="ECO:0000256" key="3">
    <source>
        <dbReference type="ARBA" id="ARBA00023004"/>
    </source>
</evidence>
<keyword evidence="6" id="KW-1185">Reference proteome</keyword>
<dbReference type="Pfam" id="PF01231">
    <property type="entry name" value="IDO"/>
    <property type="match status" value="1"/>
</dbReference>
<dbReference type="HOGENOM" id="CLU_010089_1_0_1"/>
<evidence type="ECO:0008006" key="7">
    <source>
        <dbReference type="Google" id="ProtNLM"/>
    </source>
</evidence>
<dbReference type="GO" id="GO:0005737">
    <property type="term" value="C:cytoplasm"/>
    <property type="evidence" value="ECO:0007669"/>
    <property type="project" value="TreeGrafter"/>
</dbReference>
<keyword evidence="2 4" id="KW-0479">Metal-binding</keyword>
<evidence type="ECO:0000313" key="6">
    <source>
        <dbReference type="Proteomes" id="UP000030746"/>
    </source>
</evidence>
<feature type="binding site" description="proximal binding residue" evidence="4">
    <location>
        <position position="343"/>
    </location>
    <ligand>
        <name>heme b</name>
        <dbReference type="ChEBI" id="CHEBI:60344"/>
    </ligand>
    <ligandPart>
        <name>Fe</name>
        <dbReference type="ChEBI" id="CHEBI:18248"/>
    </ligandPart>
</feature>
<accession>V3Z2A6</accession>
<keyword evidence="4" id="KW-0349">Heme</keyword>
<dbReference type="InterPro" id="IPR000898">
    <property type="entry name" value="Indolamine_dOase"/>
</dbReference>
<dbReference type="GeneID" id="20250053"/>
<dbReference type="GO" id="GO:0004833">
    <property type="term" value="F:L-tryptophan 2,3-dioxygenase activity"/>
    <property type="evidence" value="ECO:0007669"/>
    <property type="project" value="TreeGrafter"/>
</dbReference>
<name>V3Z2A6_LOTGI</name>
<dbReference type="Gene3D" id="1.20.58.480">
    <property type="match status" value="1"/>
</dbReference>
<dbReference type="OMA" id="HVLAWIM"/>
<evidence type="ECO:0000256" key="1">
    <source>
        <dbReference type="ARBA" id="ARBA00007119"/>
    </source>
</evidence>
<dbReference type="SUPFAM" id="SSF140959">
    <property type="entry name" value="Indolic compounds 2,3-dioxygenase-like"/>
    <property type="match status" value="1"/>
</dbReference>
<dbReference type="GO" id="GO:0046872">
    <property type="term" value="F:metal ion binding"/>
    <property type="evidence" value="ECO:0007669"/>
    <property type="project" value="UniProtKB-KW"/>
</dbReference>
<dbReference type="STRING" id="225164.V3Z2A6"/>
<reference evidence="5 6" key="1">
    <citation type="journal article" date="2013" name="Nature">
        <title>Insights into bilaterian evolution from three spiralian genomes.</title>
        <authorList>
            <person name="Simakov O."/>
            <person name="Marletaz F."/>
            <person name="Cho S.J."/>
            <person name="Edsinger-Gonzales E."/>
            <person name="Havlak P."/>
            <person name="Hellsten U."/>
            <person name="Kuo D.H."/>
            <person name="Larsson T."/>
            <person name="Lv J."/>
            <person name="Arendt D."/>
            <person name="Savage R."/>
            <person name="Osoegawa K."/>
            <person name="de Jong P."/>
            <person name="Grimwood J."/>
            <person name="Chapman J.A."/>
            <person name="Shapiro H."/>
            <person name="Aerts A."/>
            <person name="Otillar R.P."/>
            <person name="Terry A.Y."/>
            <person name="Boore J.L."/>
            <person name="Grigoriev I.V."/>
            <person name="Lindberg D.R."/>
            <person name="Seaver E.C."/>
            <person name="Weisblat D.A."/>
            <person name="Putnam N.H."/>
            <person name="Rokhsar D.S."/>
        </authorList>
    </citation>
    <scope>NUCLEOTIDE SEQUENCE [LARGE SCALE GENOMIC DNA]</scope>
</reference>
<evidence type="ECO:0000256" key="4">
    <source>
        <dbReference type="PIRSR" id="PIRSR600898-1"/>
    </source>
</evidence>
<keyword evidence="3 4" id="KW-0408">Iron</keyword>
<sequence length="393" mass="44276">MSKPCDVKLKNYDISEEVGFLLEDPLEKLPEYFEPWNKLSSAMPELVLAGIFREEVKKIPELADGKLANNKELRLAHLQLSIIGSGYIWQDGDKGVPKMIPRCIAVPWYNVSKRLDIQPILSHPSFCLANCKKIDPERPLSLENMKSTYKVPGGDSCNWFCIVTGAVELEVANSLKPILTILNGVQNGDTEVVITNLQNLTSVIRQLKTVVSRMHDNLSSELFYNVIRPFLAGWGGEDSPMPDGLIYEGVENNKPIKALGGSAAQSTILQTIDAVLGIKHKDEKEKFLKLMRKYMLPKHRQFIEDIENLPRQLSEMVLTTYNDELKKVYNSCIESVTQFRSYHIQMVTKYIVIAASKQNSNKEFESLSKKGTGGTNLIPFLKGLRNDTKDTVK</sequence>
<dbReference type="OrthoDB" id="10262710at2759"/>
<dbReference type="EMBL" id="KB203412">
    <property type="protein sequence ID" value="ESO84723.1"/>
    <property type="molecule type" value="Genomic_DNA"/>
</dbReference>
<dbReference type="InterPro" id="IPR037217">
    <property type="entry name" value="Trp/Indoleamine_2_3_dOase-like"/>
</dbReference>
<dbReference type="PANTHER" id="PTHR28657">
    <property type="entry name" value="INDOLEAMINE 2,3-DIOXYGENASE"/>
    <property type="match status" value="1"/>
</dbReference>
<organism evidence="5 6">
    <name type="scientific">Lottia gigantea</name>
    <name type="common">Giant owl limpet</name>
    <dbReference type="NCBI Taxonomy" id="225164"/>
    <lineage>
        <taxon>Eukaryota</taxon>
        <taxon>Metazoa</taxon>
        <taxon>Spiralia</taxon>
        <taxon>Lophotrochozoa</taxon>
        <taxon>Mollusca</taxon>
        <taxon>Gastropoda</taxon>
        <taxon>Patellogastropoda</taxon>
        <taxon>Lottioidea</taxon>
        <taxon>Lottiidae</taxon>
        <taxon>Lottia</taxon>
    </lineage>
</organism>
<dbReference type="CTD" id="20250053"/>